<comment type="caution">
    <text evidence="6">The sequence shown here is derived from an EMBL/GenBank/DDBJ whole genome shotgun (WGS) entry which is preliminary data.</text>
</comment>
<sequence>MWPFSTPSYIEVSTRKLATREDALRVGRARPFVPDFKGAEDRYLRATAKEIADHISKGEWTASEVLEAYIARAVLAQDLTNCLTEVFFREARAQAKALDAEFASTGKIRGPLHGVPVSFKDVFDVKGYDTTMGFSSRAYKPCFEDSEVVDLVRQAGGIPIAKTNVAQLVFFFECVNPVWGRTLNPFSRSYSSGGTSGGEAALLSIDGAALGWGSDIGGSLRIPASFCGVYSLKPGWGRISTAGAVGTWPGFEAIRTVAGPMGRCVEDIELGSRIVFGKQGTEHDPAPIPYREPDMPRKLRFGFYLSDNYVKSSPANQRAVLETVEALRRAGHECIEFAVPQANRAMEIFIGLTAADGYKTLTADMGSDPVEPGVSSLLLGPWLYGWVRNGAAWMLARFVKDDKLPGTVRAAGTKSVQEFHKWVSQRDEYARMFYREVRASWLCSTYREKSKVLILILDAVVQVWDKHGFDGILAPVLALPALPHGSCKYLSALAAATLLYNTVDSPVGVVPVTHVRPSDVATTEWTNPRVGAGHGSHVVEKLLYGTPDERGIGRGGFYDADQMAGIPVGVQVVGRKWEEEKVIEMMKVVDGALGSRPFGPLSWQQQGP</sequence>
<reference evidence="6 7" key="1">
    <citation type="journal article" date="2015" name="Sci. Rep.">
        <title>Chromosome-level genome map provides insights into diverse defense mechanisms in the medicinal fungus Ganoderma sinense.</title>
        <authorList>
            <person name="Zhu Y."/>
            <person name="Xu J."/>
            <person name="Sun C."/>
            <person name="Zhou S."/>
            <person name="Xu H."/>
            <person name="Nelson D.R."/>
            <person name="Qian J."/>
            <person name="Song J."/>
            <person name="Luo H."/>
            <person name="Xiang L."/>
            <person name="Li Y."/>
            <person name="Xu Z."/>
            <person name="Ji A."/>
            <person name="Wang L."/>
            <person name="Lu S."/>
            <person name="Hayward A."/>
            <person name="Sun W."/>
            <person name="Li X."/>
            <person name="Schwartz D.C."/>
            <person name="Wang Y."/>
            <person name="Chen S."/>
        </authorList>
    </citation>
    <scope>NUCLEOTIDE SEQUENCE [LARGE SCALE GENOMIC DNA]</scope>
    <source>
        <strain evidence="6 7">ZZ0214-1</strain>
    </source>
</reference>
<dbReference type="OrthoDB" id="6428749at2759"/>
<dbReference type="STRING" id="1077348.A0A2G8RTZ1"/>
<dbReference type="GO" id="GO:0004040">
    <property type="term" value="F:amidase activity"/>
    <property type="evidence" value="ECO:0007669"/>
    <property type="project" value="UniProtKB-EC"/>
</dbReference>
<dbReference type="PANTHER" id="PTHR45847">
    <property type="entry name" value="FATTY ACID AMIDE HYDROLASE"/>
    <property type="match status" value="1"/>
</dbReference>
<evidence type="ECO:0000256" key="3">
    <source>
        <dbReference type="ARBA" id="ARBA00012922"/>
    </source>
</evidence>
<evidence type="ECO:0000259" key="5">
    <source>
        <dbReference type="Pfam" id="PF01425"/>
    </source>
</evidence>
<organism evidence="6 7">
    <name type="scientific">Ganoderma sinense ZZ0214-1</name>
    <dbReference type="NCBI Taxonomy" id="1077348"/>
    <lineage>
        <taxon>Eukaryota</taxon>
        <taxon>Fungi</taxon>
        <taxon>Dikarya</taxon>
        <taxon>Basidiomycota</taxon>
        <taxon>Agaricomycotina</taxon>
        <taxon>Agaricomycetes</taxon>
        <taxon>Polyporales</taxon>
        <taxon>Polyporaceae</taxon>
        <taxon>Ganoderma</taxon>
    </lineage>
</organism>
<dbReference type="InterPro" id="IPR052096">
    <property type="entry name" value="Endocannabinoid_amidase"/>
</dbReference>
<accession>A0A2G8RTZ1</accession>
<evidence type="ECO:0000313" key="7">
    <source>
        <dbReference type="Proteomes" id="UP000230002"/>
    </source>
</evidence>
<evidence type="ECO:0000256" key="1">
    <source>
        <dbReference type="ARBA" id="ARBA00001311"/>
    </source>
</evidence>
<dbReference type="FunFam" id="3.90.1300.10:FF:000003">
    <property type="entry name" value="Amidase signature enzyme"/>
    <property type="match status" value="1"/>
</dbReference>
<feature type="domain" description="Amidase" evidence="5">
    <location>
        <begin position="64"/>
        <end position="582"/>
    </location>
</feature>
<dbReference type="EC" id="3.5.1.4" evidence="3"/>
<dbReference type="Pfam" id="PF01425">
    <property type="entry name" value="Amidase"/>
    <property type="match status" value="1"/>
</dbReference>
<gene>
    <name evidence="6" type="ORF">GSI_12874</name>
</gene>
<dbReference type="PIRSF" id="PIRSF001221">
    <property type="entry name" value="Amidase_fungi"/>
    <property type="match status" value="1"/>
</dbReference>
<evidence type="ECO:0000256" key="2">
    <source>
        <dbReference type="ARBA" id="ARBA00009199"/>
    </source>
</evidence>
<dbReference type="AlphaFoldDB" id="A0A2G8RTZ1"/>
<dbReference type="PANTHER" id="PTHR45847:SF6">
    <property type="entry name" value="FATTY ACID AMIDE HYDROLASE"/>
    <property type="match status" value="1"/>
</dbReference>
<proteinExistence type="inferred from homology"/>
<dbReference type="GO" id="GO:0017064">
    <property type="term" value="F:fatty acid amide hydrolase activity"/>
    <property type="evidence" value="ECO:0007669"/>
    <property type="project" value="TreeGrafter"/>
</dbReference>
<evidence type="ECO:0000313" key="6">
    <source>
        <dbReference type="EMBL" id="PIL24987.1"/>
    </source>
</evidence>
<dbReference type="SUPFAM" id="SSF75304">
    <property type="entry name" value="Amidase signature (AS) enzymes"/>
    <property type="match status" value="1"/>
</dbReference>
<dbReference type="Gene3D" id="3.90.1300.10">
    <property type="entry name" value="Amidase signature (AS) domain"/>
    <property type="match status" value="1"/>
</dbReference>
<evidence type="ECO:0000256" key="4">
    <source>
        <dbReference type="ARBA" id="ARBA00022801"/>
    </source>
</evidence>
<dbReference type="Proteomes" id="UP000230002">
    <property type="component" value="Unassembled WGS sequence"/>
</dbReference>
<dbReference type="EMBL" id="AYKW01000056">
    <property type="protein sequence ID" value="PIL24987.1"/>
    <property type="molecule type" value="Genomic_DNA"/>
</dbReference>
<dbReference type="InterPro" id="IPR036928">
    <property type="entry name" value="AS_sf"/>
</dbReference>
<comment type="catalytic activity">
    <reaction evidence="1">
        <text>a monocarboxylic acid amide + H2O = a monocarboxylate + NH4(+)</text>
        <dbReference type="Rhea" id="RHEA:12020"/>
        <dbReference type="ChEBI" id="CHEBI:15377"/>
        <dbReference type="ChEBI" id="CHEBI:28938"/>
        <dbReference type="ChEBI" id="CHEBI:35757"/>
        <dbReference type="ChEBI" id="CHEBI:83628"/>
        <dbReference type="EC" id="3.5.1.4"/>
    </reaction>
</comment>
<name>A0A2G8RTZ1_9APHY</name>
<comment type="similarity">
    <text evidence="2">Belongs to the amidase family.</text>
</comment>
<dbReference type="InterPro" id="IPR023631">
    <property type="entry name" value="Amidase_dom"/>
</dbReference>
<keyword evidence="7" id="KW-1185">Reference proteome</keyword>
<keyword evidence="4" id="KW-0378">Hydrolase</keyword>
<dbReference type="GO" id="GO:0009062">
    <property type="term" value="P:fatty acid catabolic process"/>
    <property type="evidence" value="ECO:0007669"/>
    <property type="project" value="TreeGrafter"/>
</dbReference>
<protein>
    <recommendedName>
        <fullName evidence="3">amidase</fullName>
        <ecNumber evidence="3">3.5.1.4</ecNumber>
    </recommendedName>
</protein>